<dbReference type="InterPro" id="IPR015897">
    <property type="entry name" value="CHK_kinase-like"/>
</dbReference>
<dbReference type="SMART" id="SM00587">
    <property type="entry name" value="CHK"/>
    <property type="match status" value="1"/>
</dbReference>
<dbReference type="EMBL" id="KQ971338">
    <property type="protein sequence ID" value="EFA02416.1"/>
    <property type="molecule type" value="Genomic_DNA"/>
</dbReference>
<dbReference type="Proteomes" id="UP000007266">
    <property type="component" value="Linkage group 4"/>
</dbReference>
<dbReference type="InParanoid" id="D1ZZT3"/>
<organism evidence="2 3">
    <name type="scientific">Tribolium castaneum</name>
    <name type="common">Red flour beetle</name>
    <dbReference type="NCBI Taxonomy" id="7070"/>
    <lineage>
        <taxon>Eukaryota</taxon>
        <taxon>Metazoa</taxon>
        <taxon>Ecdysozoa</taxon>
        <taxon>Arthropoda</taxon>
        <taxon>Hexapoda</taxon>
        <taxon>Insecta</taxon>
        <taxon>Pterygota</taxon>
        <taxon>Neoptera</taxon>
        <taxon>Endopterygota</taxon>
        <taxon>Coleoptera</taxon>
        <taxon>Polyphaga</taxon>
        <taxon>Cucujiformia</taxon>
        <taxon>Tenebrionidae</taxon>
        <taxon>Tenebrionidae incertae sedis</taxon>
        <taxon>Tribolium</taxon>
    </lineage>
</organism>
<gene>
    <name evidence="2" type="primary">AUGUSTUS-3.0.2_08101</name>
    <name evidence="2" type="ORF">TcasGA2_TC008101</name>
</gene>
<keyword evidence="3" id="KW-1185">Reference proteome</keyword>
<dbReference type="PANTHER" id="PTHR11012:SF30">
    <property type="entry name" value="PROTEIN KINASE-LIKE DOMAIN-CONTAINING"/>
    <property type="match status" value="1"/>
</dbReference>
<evidence type="ECO:0000313" key="2">
    <source>
        <dbReference type="EMBL" id="EFA02416.1"/>
    </source>
</evidence>
<dbReference type="KEGG" id="tca:107397744"/>
<dbReference type="OMA" id="GALFNKC"/>
<dbReference type="AlphaFoldDB" id="D1ZZT3"/>
<feature type="domain" description="CHK kinase-like" evidence="1">
    <location>
        <begin position="143"/>
        <end position="337"/>
    </location>
</feature>
<reference evidence="2 3" key="1">
    <citation type="journal article" date="2008" name="Nature">
        <title>The genome of the model beetle and pest Tribolium castaneum.</title>
        <authorList>
            <consortium name="Tribolium Genome Sequencing Consortium"/>
            <person name="Richards S."/>
            <person name="Gibbs R.A."/>
            <person name="Weinstock G.M."/>
            <person name="Brown S.J."/>
            <person name="Denell R."/>
            <person name="Beeman R.W."/>
            <person name="Gibbs R."/>
            <person name="Beeman R.W."/>
            <person name="Brown S.J."/>
            <person name="Bucher G."/>
            <person name="Friedrich M."/>
            <person name="Grimmelikhuijzen C.J."/>
            <person name="Klingler M."/>
            <person name="Lorenzen M."/>
            <person name="Richards S."/>
            <person name="Roth S."/>
            <person name="Schroder R."/>
            <person name="Tautz D."/>
            <person name="Zdobnov E.M."/>
            <person name="Muzny D."/>
            <person name="Gibbs R.A."/>
            <person name="Weinstock G.M."/>
            <person name="Attaway T."/>
            <person name="Bell S."/>
            <person name="Buhay C.J."/>
            <person name="Chandrabose M.N."/>
            <person name="Chavez D."/>
            <person name="Clerk-Blankenburg K.P."/>
            <person name="Cree A."/>
            <person name="Dao M."/>
            <person name="Davis C."/>
            <person name="Chacko J."/>
            <person name="Dinh H."/>
            <person name="Dugan-Rocha S."/>
            <person name="Fowler G."/>
            <person name="Garner T.T."/>
            <person name="Garnes J."/>
            <person name="Gnirke A."/>
            <person name="Hawes A."/>
            <person name="Hernandez J."/>
            <person name="Hines S."/>
            <person name="Holder M."/>
            <person name="Hume J."/>
            <person name="Jhangiani S.N."/>
            <person name="Joshi V."/>
            <person name="Khan Z.M."/>
            <person name="Jackson L."/>
            <person name="Kovar C."/>
            <person name="Kowis A."/>
            <person name="Lee S."/>
            <person name="Lewis L.R."/>
            <person name="Margolis J."/>
            <person name="Morgan M."/>
            <person name="Nazareth L.V."/>
            <person name="Nguyen N."/>
            <person name="Okwuonu G."/>
            <person name="Parker D."/>
            <person name="Richards S."/>
            <person name="Ruiz S.J."/>
            <person name="Santibanez J."/>
            <person name="Savard J."/>
            <person name="Scherer S.E."/>
            <person name="Schneider B."/>
            <person name="Sodergren E."/>
            <person name="Tautz D."/>
            <person name="Vattahil S."/>
            <person name="Villasana D."/>
            <person name="White C.S."/>
            <person name="Wright R."/>
            <person name="Park Y."/>
            <person name="Beeman R.W."/>
            <person name="Lord J."/>
            <person name="Oppert B."/>
            <person name="Lorenzen M."/>
            <person name="Brown S."/>
            <person name="Wang L."/>
            <person name="Savard J."/>
            <person name="Tautz D."/>
            <person name="Richards S."/>
            <person name="Weinstock G."/>
            <person name="Gibbs R.A."/>
            <person name="Liu Y."/>
            <person name="Worley K."/>
            <person name="Weinstock G."/>
            <person name="Elsik C.G."/>
            <person name="Reese J.T."/>
            <person name="Elhaik E."/>
            <person name="Landan G."/>
            <person name="Graur D."/>
            <person name="Arensburger P."/>
            <person name="Atkinson P."/>
            <person name="Beeman R.W."/>
            <person name="Beidler J."/>
            <person name="Brown S.J."/>
            <person name="Demuth J.P."/>
            <person name="Drury D.W."/>
            <person name="Du Y.Z."/>
            <person name="Fujiwara H."/>
            <person name="Lorenzen M."/>
            <person name="Maselli V."/>
            <person name="Osanai M."/>
            <person name="Park Y."/>
            <person name="Robertson H.M."/>
            <person name="Tu Z."/>
            <person name="Wang J.J."/>
            <person name="Wang S."/>
            <person name="Richards S."/>
            <person name="Song H."/>
            <person name="Zhang L."/>
            <person name="Sodergren E."/>
            <person name="Werner D."/>
            <person name="Stanke M."/>
            <person name="Morgenstern B."/>
            <person name="Solovyev V."/>
            <person name="Kosarev P."/>
            <person name="Brown G."/>
            <person name="Chen H.C."/>
            <person name="Ermolaeva O."/>
            <person name="Hlavina W."/>
            <person name="Kapustin Y."/>
            <person name="Kiryutin B."/>
            <person name="Kitts P."/>
            <person name="Maglott D."/>
            <person name="Pruitt K."/>
            <person name="Sapojnikov V."/>
            <person name="Souvorov A."/>
            <person name="Mackey A.J."/>
            <person name="Waterhouse R.M."/>
            <person name="Wyder S."/>
            <person name="Zdobnov E.M."/>
            <person name="Zdobnov E.M."/>
            <person name="Wyder S."/>
            <person name="Kriventseva E.V."/>
            <person name="Kadowaki T."/>
            <person name="Bork P."/>
            <person name="Aranda M."/>
            <person name="Bao R."/>
            <person name="Beermann A."/>
            <person name="Berns N."/>
            <person name="Bolognesi R."/>
            <person name="Bonneton F."/>
            <person name="Bopp D."/>
            <person name="Brown S.J."/>
            <person name="Bucher G."/>
            <person name="Butts T."/>
            <person name="Chaumot A."/>
            <person name="Denell R.E."/>
            <person name="Ferrier D.E."/>
            <person name="Friedrich M."/>
            <person name="Gordon C.M."/>
            <person name="Jindra M."/>
            <person name="Klingler M."/>
            <person name="Lan Q."/>
            <person name="Lattorff H.M."/>
            <person name="Laudet V."/>
            <person name="von Levetsow C."/>
            <person name="Liu Z."/>
            <person name="Lutz R."/>
            <person name="Lynch J.A."/>
            <person name="da Fonseca R.N."/>
            <person name="Posnien N."/>
            <person name="Reuter R."/>
            <person name="Roth S."/>
            <person name="Savard J."/>
            <person name="Schinko J.B."/>
            <person name="Schmitt C."/>
            <person name="Schoppmeier M."/>
            <person name="Schroder R."/>
            <person name="Shippy T.D."/>
            <person name="Simonnet F."/>
            <person name="Marques-Souza H."/>
            <person name="Tautz D."/>
            <person name="Tomoyasu Y."/>
            <person name="Trauner J."/>
            <person name="Van der Zee M."/>
            <person name="Vervoort M."/>
            <person name="Wittkopp N."/>
            <person name="Wimmer E.A."/>
            <person name="Yang X."/>
            <person name="Jones A.K."/>
            <person name="Sattelle D.B."/>
            <person name="Ebert P.R."/>
            <person name="Nelson D."/>
            <person name="Scott J.G."/>
            <person name="Beeman R.W."/>
            <person name="Muthukrishnan S."/>
            <person name="Kramer K.J."/>
            <person name="Arakane Y."/>
            <person name="Beeman R.W."/>
            <person name="Zhu Q."/>
            <person name="Hogenkamp D."/>
            <person name="Dixit R."/>
            <person name="Oppert B."/>
            <person name="Jiang H."/>
            <person name="Zou Z."/>
            <person name="Marshall J."/>
            <person name="Elpidina E."/>
            <person name="Vinokurov K."/>
            <person name="Oppert C."/>
            <person name="Zou Z."/>
            <person name="Evans J."/>
            <person name="Lu Z."/>
            <person name="Zhao P."/>
            <person name="Sumathipala N."/>
            <person name="Altincicek B."/>
            <person name="Vilcinskas A."/>
            <person name="Williams M."/>
            <person name="Hultmark D."/>
            <person name="Hetru C."/>
            <person name="Jiang H."/>
            <person name="Grimmelikhuijzen C.J."/>
            <person name="Hauser F."/>
            <person name="Cazzamali G."/>
            <person name="Williamson M."/>
            <person name="Park Y."/>
            <person name="Li B."/>
            <person name="Tanaka Y."/>
            <person name="Predel R."/>
            <person name="Neupert S."/>
            <person name="Schachtner J."/>
            <person name="Verleyen P."/>
            <person name="Raible F."/>
            <person name="Bork P."/>
            <person name="Friedrich M."/>
            <person name="Walden K.K."/>
            <person name="Robertson H.M."/>
            <person name="Angeli S."/>
            <person name="Foret S."/>
            <person name="Bucher G."/>
            <person name="Schuetz S."/>
            <person name="Maleszka R."/>
            <person name="Wimmer E.A."/>
            <person name="Beeman R.W."/>
            <person name="Lorenzen M."/>
            <person name="Tomoyasu Y."/>
            <person name="Miller S.C."/>
            <person name="Grossmann D."/>
            <person name="Bucher G."/>
        </authorList>
    </citation>
    <scope>NUCLEOTIDE SEQUENCE [LARGE SCALE GENOMIC DNA]</scope>
    <source>
        <strain evidence="2 3">Georgia GA2</strain>
    </source>
</reference>
<dbReference type="eggNOG" id="ENOG502RXUB">
    <property type="taxonomic scope" value="Eukaryota"/>
</dbReference>
<dbReference type="PANTHER" id="PTHR11012">
    <property type="entry name" value="PROTEIN KINASE-LIKE DOMAIN-CONTAINING"/>
    <property type="match status" value="1"/>
</dbReference>
<dbReference type="InterPro" id="IPR011009">
    <property type="entry name" value="Kinase-like_dom_sf"/>
</dbReference>
<evidence type="ECO:0000313" key="3">
    <source>
        <dbReference type="Proteomes" id="UP000007266"/>
    </source>
</evidence>
<proteinExistence type="predicted"/>
<evidence type="ECO:0000259" key="1">
    <source>
        <dbReference type="SMART" id="SM00587"/>
    </source>
</evidence>
<dbReference type="InterPro" id="IPR004119">
    <property type="entry name" value="EcKL"/>
</dbReference>
<dbReference type="OrthoDB" id="10253041at2759"/>
<name>D1ZZT3_TRICA</name>
<dbReference type="Gene3D" id="3.90.1200.10">
    <property type="match status" value="1"/>
</dbReference>
<reference evidence="2 3" key="2">
    <citation type="journal article" date="2010" name="Nucleic Acids Res.">
        <title>BeetleBase in 2010: revisions to provide comprehensive genomic information for Tribolium castaneum.</title>
        <authorList>
            <person name="Kim H.S."/>
            <person name="Murphy T."/>
            <person name="Xia J."/>
            <person name="Caragea D."/>
            <person name="Park Y."/>
            <person name="Beeman R.W."/>
            <person name="Lorenzen M.D."/>
            <person name="Butcher S."/>
            <person name="Manak J.R."/>
            <person name="Brown S.J."/>
        </authorList>
    </citation>
    <scope>GENOME REANNOTATION</scope>
    <source>
        <strain evidence="2 3">Georgia GA2</strain>
    </source>
</reference>
<dbReference type="HOGENOM" id="CLU_010718_6_1_1"/>
<dbReference type="PhylomeDB" id="D1ZZT3"/>
<dbReference type="FunCoup" id="D1ZZT3">
    <property type="interactions" value="8"/>
</dbReference>
<protein>
    <recommendedName>
        <fullName evidence="1">CHK kinase-like domain-containing protein</fullName>
    </recommendedName>
</protein>
<dbReference type="Pfam" id="PF02958">
    <property type="entry name" value="EcKL"/>
    <property type="match status" value="1"/>
</dbReference>
<sequence>MSVEQLQNIISPKINQQVLTDIVVKKSGLKDIQIKEIKIEGACTRKGDSYLSQICRFTIEATGKNKSNQENETSIPVIAKFLPKNLARRKTYRSPVFFENEGIFYETVLPAFQDFQNSKKLSKKFENIPLMLAQWIDGDNDFIILEDVTPQGYKPAVRGSDLDENHSVAILKLLANFHSLSIAFRDQKPEIFEKAAASLKETYFAEKYRSWFEPFLHKLYIVALDAVENEFPQLLPKLKKYISGDVFGKICQGYQLRGPYAVVAHGDVWAPNFLIKYAEKDRIEDIVMIDFQLTRYATLAGDLIFYLLTCVDINLIEQKWNFLIKEYHVTLTENLAQLGSDPNLINLEGLHRELKESMKFGLGVVIESLIMSLLDETEVGDLDGIQGDEAVSVENVWKVSPFKTQAKRLRFARMFKFLVDNNFI</sequence>
<dbReference type="SUPFAM" id="SSF56112">
    <property type="entry name" value="Protein kinase-like (PK-like)"/>
    <property type="match status" value="1"/>
</dbReference>
<accession>D1ZZT3</accession>